<dbReference type="Pfam" id="PF19196">
    <property type="entry name" value="DUF5871"/>
    <property type="match status" value="1"/>
</dbReference>
<protein>
    <submittedName>
        <fullName evidence="2">Uncharacterized protein</fullName>
    </submittedName>
</protein>
<reference evidence="2" key="1">
    <citation type="journal article" date="2020" name="Nature">
        <title>Giant virus diversity and host interactions through global metagenomics.</title>
        <authorList>
            <person name="Schulz F."/>
            <person name="Roux S."/>
            <person name="Paez-Espino D."/>
            <person name="Jungbluth S."/>
            <person name="Walsh D.A."/>
            <person name="Denef V.J."/>
            <person name="McMahon K.D."/>
            <person name="Konstantinidis K.T."/>
            <person name="Eloe-Fadrosh E.A."/>
            <person name="Kyrpides N.C."/>
            <person name="Woyke T."/>
        </authorList>
    </citation>
    <scope>NUCLEOTIDE SEQUENCE</scope>
    <source>
        <strain evidence="2">GVMAG-M-3300020169-51</strain>
    </source>
</reference>
<feature type="compositionally biased region" description="Low complexity" evidence="1">
    <location>
        <begin position="311"/>
        <end position="329"/>
    </location>
</feature>
<name>A0A6C0BYC6_9ZZZZ</name>
<proteinExistence type="predicted"/>
<organism evidence="2">
    <name type="scientific">viral metagenome</name>
    <dbReference type="NCBI Taxonomy" id="1070528"/>
    <lineage>
        <taxon>unclassified sequences</taxon>
        <taxon>metagenomes</taxon>
        <taxon>organismal metagenomes</taxon>
    </lineage>
</organism>
<feature type="region of interest" description="Disordered" evidence="1">
    <location>
        <begin position="288"/>
        <end position="333"/>
    </location>
</feature>
<evidence type="ECO:0000313" key="2">
    <source>
        <dbReference type="EMBL" id="QHS97347.1"/>
    </source>
</evidence>
<evidence type="ECO:0000256" key="1">
    <source>
        <dbReference type="SAM" id="MobiDB-lite"/>
    </source>
</evidence>
<dbReference type="EMBL" id="MN739293">
    <property type="protein sequence ID" value="QHS97347.1"/>
    <property type="molecule type" value="Genomic_DNA"/>
</dbReference>
<dbReference type="AlphaFoldDB" id="A0A6C0BYC6"/>
<accession>A0A6C0BYC6</accession>
<sequence length="439" mass="51530">MSTIFKTDNNYDFSKLKLNNPKGLQGGAYFSKITVNDHPVLIQTPKCLTKDGIHKTEKRIYCDLKFSDSNEQLFKWIETLEEKIQNLIYDKKDIWFHNDMDMDSIEYYWQNLLRTYKKNFQLLRTFVQKPRNFDSARLIQIYDEQENQLSLDDIKSDTEIISILEITGLKFTSQSFNLEFYLRQIMVLKNKPLFTKCLISLSDGNAQLNKIEPIKLKTTESLEETYTNDKLHNHTIKTENKTIINDDDNTSNEIKHINNNLTDANIDNNNLNIEKNTNNLETLNDKVEHSTENLEDNSNIKKETSTENHNKNYNNNDNDNNNNNNNNNDGNDKVEEINIDSFKKDVKDEIEIIEKTLEKNDNSLTEIDIKLPKKENSIKLKSAKDVYLEIYKEARKKARDAKREAIKTYLEAKKIKSTYLLDDYESSDDDLEDYSDLFN</sequence>
<feature type="compositionally biased region" description="Basic and acidic residues" evidence="1">
    <location>
        <begin position="288"/>
        <end position="310"/>
    </location>
</feature>
<dbReference type="InterPro" id="IPR043804">
    <property type="entry name" value="DUF5871"/>
</dbReference>